<accession>A0A0F9LMK4</accession>
<gene>
    <name evidence="1" type="ORF">LCGC14_1563060</name>
</gene>
<reference evidence="1" key="1">
    <citation type="journal article" date="2015" name="Nature">
        <title>Complex archaea that bridge the gap between prokaryotes and eukaryotes.</title>
        <authorList>
            <person name="Spang A."/>
            <person name="Saw J.H."/>
            <person name="Jorgensen S.L."/>
            <person name="Zaremba-Niedzwiedzka K."/>
            <person name="Martijn J."/>
            <person name="Lind A.E."/>
            <person name="van Eijk R."/>
            <person name="Schleper C."/>
            <person name="Guy L."/>
            <person name="Ettema T.J."/>
        </authorList>
    </citation>
    <scope>NUCLEOTIDE SEQUENCE</scope>
</reference>
<proteinExistence type="predicted"/>
<evidence type="ECO:0000313" key="1">
    <source>
        <dbReference type="EMBL" id="KKM43476.1"/>
    </source>
</evidence>
<organism evidence="1">
    <name type="scientific">marine sediment metagenome</name>
    <dbReference type="NCBI Taxonomy" id="412755"/>
    <lineage>
        <taxon>unclassified sequences</taxon>
        <taxon>metagenomes</taxon>
        <taxon>ecological metagenomes</taxon>
    </lineage>
</organism>
<protein>
    <submittedName>
        <fullName evidence="1">Uncharacterized protein</fullName>
    </submittedName>
</protein>
<dbReference type="EMBL" id="LAZR01012095">
    <property type="protein sequence ID" value="KKM43476.1"/>
    <property type="molecule type" value="Genomic_DNA"/>
</dbReference>
<name>A0A0F9LMK4_9ZZZZ</name>
<sequence>MNVIIRKLDETEREYFAYTKSLCGKATYFVYFQDDIWGAITLHNFLEMLKSFFDQGKITISIPNKNIEIKNKLFLKLIRE</sequence>
<comment type="caution">
    <text evidence="1">The sequence shown here is derived from an EMBL/GenBank/DDBJ whole genome shotgun (WGS) entry which is preliminary data.</text>
</comment>
<dbReference type="AlphaFoldDB" id="A0A0F9LMK4"/>